<name>A0A327WTL4_LARAB</name>
<evidence type="ECO:0000256" key="3">
    <source>
        <dbReference type="ARBA" id="ARBA00022679"/>
    </source>
</evidence>
<reference evidence="5 6" key="1">
    <citation type="submission" date="2018-06" db="EMBL/GenBank/DDBJ databases">
        <title>Genomic Encyclopedia of Archaeal and Bacterial Type Strains, Phase II (KMG-II): from individual species to whole genera.</title>
        <authorList>
            <person name="Goeker M."/>
        </authorList>
    </citation>
    <scope>NUCLEOTIDE SEQUENCE [LARGE SCALE GENOMIC DNA]</scope>
    <source>
        <strain evidence="5 6">DSM 21851</strain>
    </source>
</reference>
<keyword evidence="3 5" id="KW-0808">Transferase</keyword>
<keyword evidence="2 5" id="KW-0489">Methyltransferase</keyword>
<dbReference type="Proteomes" id="UP000248790">
    <property type="component" value="Unassembled WGS sequence"/>
</dbReference>
<evidence type="ECO:0000313" key="6">
    <source>
        <dbReference type="Proteomes" id="UP000248790"/>
    </source>
</evidence>
<accession>A0A327WTL4</accession>
<dbReference type="PANTHER" id="PTHR44942">
    <property type="entry name" value="METHYLTRANSF_11 DOMAIN-CONTAINING PROTEIN"/>
    <property type="match status" value="1"/>
</dbReference>
<dbReference type="CDD" id="cd02440">
    <property type="entry name" value="AdoMet_MTases"/>
    <property type="match status" value="1"/>
</dbReference>
<organism evidence="5 6">
    <name type="scientific">Larkinella arboricola</name>
    <dbReference type="NCBI Taxonomy" id="643671"/>
    <lineage>
        <taxon>Bacteria</taxon>
        <taxon>Pseudomonadati</taxon>
        <taxon>Bacteroidota</taxon>
        <taxon>Cytophagia</taxon>
        <taxon>Cytophagales</taxon>
        <taxon>Spirosomataceae</taxon>
        <taxon>Larkinella</taxon>
    </lineage>
</organism>
<dbReference type="EMBL" id="QLMC01000004">
    <property type="protein sequence ID" value="RAJ95843.1"/>
    <property type="molecule type" value="Genomic_DNA"/>
</dbReference>
<feature type="domain" description="Methyltransferase type 11" evidence="4">
    <location>
        <begin position="41"/>
        <end position="127"/>
    </location>
</feature>
<dbReference type="SUPFAM" id="SSF53335">
    <property type="entry name" value="S-adenosyl-L-methionine-dependent methyltransferases"/>
    <property type="match status" value="1"/>
</dbReference>
<gene>
    <name evidence="5" type="ORF">LX87_03592</name>
</gene>
<dbReference type="GO" id="GO:0008757">
    <property type="term" value="F:S-adenosylmethionine-dependent methyltransferase activity"/>
    <property type="evidence" value="ECO:0007669"/>
    <property type="project" value="InterPro"/>
</dbReference>
<dbReference type="OrthoDB" id="9797252at2"/>
<dbReference type="InterPro" id="IPR051052">
    <property type="entry name" value="Diverse_substrate_MTase"/>
</dbReference>
<evidence type="ECO:0000313" key="5">
    <source>
        <dbReference type="EMBL" id="RAJ95843.1"/>
    </source>
</evidence>
<dbReference type="InterPro" id="IPR029063">
    <property type="entry name" value="SAM-dependent_MTases_sf"/>
</dbReference>
<dbReference type="InterPro" id="IPR013216">
    <property type="entry name" value="Methyltransf_11"/>
</dbReference>
<comment type="caution">
    <text evidence="5">The sequence shown here is derived from an EMBL/GenBank/DDBJ whole genome shotgun (WGS) entry which is preliminary data.</text>
</comment>
<keyword evidence="6" id="KW-1185">Reference proteome</keyword>
<evidence type="ECO:0000256" key="2">
    <source>
        <dbReference type="ARBA" id="ARBA00022603"/>
    </source>
</evidence>
<protein>
    <submittedName>
        <fullName evidence="5">Methyltransferase family protein</fullName>
    </submittedName>
</protein>
<evidence type="ECO:0000256" key="1">
    <source>
        <dbReference type="ARBA" id="ARBA00008361"/>
    </source>
</evidence>
<evidence type="ECO:0000259" key="4">
    <source>
        <dbReference type="Pfam" id="PF08241"/>
    </source>
</evidence>
<sequence>MAILDRFSGHADLYAQYRIDYPTELYTYLFGLVTNRQKAWDCATGNGQVAHVLAEEFATVEATDISAQQMEKAAQYPNLHYTVCPAERTPFPEGSFDLITVAQALHWFDADAFHHEVRRVAKPGAVLAEWGYGMADINPVINPAFYHFYEHIIGPYWDVNRKHIEDRYARIPFPFSRVEHREFTVIRVWNLDRFLNYLRTWSSVQKYIQQHGTDPVLWMAEQLTTAWGNDEREVRFPVFLRAGSV</sequence>
<dbReference type="PANTHER" id="PTHR44942:SF4">
    <property type="entry name" value="METHYLTRANSFERASE TYPE 11 DOMAIN-CONTAINING PROTEIN"/>
    <property type="match status" value="1"/>
</dbReference>
<dbReference type="Pfam" id="PF08241">
    <property type="entry name" value="Methyltransf_11"/>
    <property type="match status" value="1"/>
</dbReference>
<dbReference type="AlphaFoldDB" id="A0A327WTL4"/>
<dbReference type="GO" id="GO:0032259">
    <property type="term" value="P:methylation"/>
    <property type="evidence" value="ECO:0007669"/>
    <property type="project" value="UniProtKB-KW"/>
</dbReference>
<proteinExistence type="inferred from homology"/>
<dbReference type="Gene3D" id="3.40.50.150">
    <property type="entry name" value="Vaccinia Virus protein VP39"/>
    <property type="match status" value="1"/>
</dbReference>
<dbReference type="RefSeq" id="WP_111629623.1">
    <property type="nucleotide sequence ID" value="NZ_QLMC01000004.1"/>
</dbReference>
<comment type="similarity">
    <text evidence="1">Belongs to the methyltransferase superfamily.</text>
</comment>